<dbReference type="EMBL" id="CP013235">
    <property type="protein sequence ID" value="AMP09832.1"/>
    <property type="molecule type" value="Genomic_DNA"/>
</dbReference>
<organism evidence="1 2">
    <name type="scientific">Collimonas arenae</name>
    <dbReference type="NCBI Taxonomy" id="279058"/>
    <lineage>
        <taxon>Bacteria</taxon>
        <taxon>Pseudomonadati</taxon>
        <taxon>Pseudomonadota</taxon>
        <taxon>Betaproteobacteria</taxon>
        <taxon>Burkholderiales</taxon>
        <taxon>Oxalobacteraceae</taxon>
        <taxon>Collimonas</taxon>
    </lineage>
</organism>
<protein>
    <submittedName>
        <fullName evidence="1">Uncharacterized protein</fullName>
    </submittedName>
</protein>
<dbReference type="PATRIC" id="fig|279058.17.peg.2223"/>
<evidence type="ECO:0000313" key="2">
    <source>
        <dbReference type="Proteomes" id="UP000071778"/>
    </source>
</evidence>
<sequence>MYDVVDIMATRHMESHQFFGQITDFDAAATHHRTTITDRRMHLAQVAGAWVRQQLLQRRLAAEIRSDDDGTLSAALIGVVADTDGNVFGGPFVAGANPICMTFEVTLEEWWPALKKLACEAGREYKPWGSLDAVQLPVGWHFFFGRLDVARKPSDEADDCS</sequence>
<keyword evidence="2" id="KW-1185">Reference proteome</keyword>
<dbReference type="Proteomes" id="UP000071778">
    <property type="component" value="Chromosome"/>
</dbReference>
<name>A0A127QJS2_9BURK</name>
<accession>A0A127QJS2</accession>
<gene>
    <name evidence="1" type="ORF">CAter282_2074</name>
</gene>
<evidence type="ECO:0000313" key="1">
    <source>
        <dbReference type="EMBL" id="AMP09832.1"/>
    </source>
</evidence>
<reference evidence="1 2" key="1">
    <citation type="submission" date="2015-11" db="EMBL/GenBank/DDBJ databases">
        <title>Exploring the genomic traits of fungus-feeding bacterial genus Collimonas.</title>
        <authorList>
            <person name="Song C."/>
            <person name="Schmidt R."/>
            <person name="de Jager V."/>
            <person name="Krzyzanowska D."/>
            <person name="Jongedijk E."/>
            <person name="Cankar K."/>
            <person name="Beekwilder J."/>
            <person name="van Veen A."/>
            <person name="de Boer W."/>
            <person name="van Veen J.A."/>
            <person name="Garbeva P."/>
        </authorList>
    </citation>
    <scope>NUCLEOTIDE SEQUENCE [LARGE SCALE GENOMIC DNA]</scope>
    <source>
        <strain evidence="1 2">Ter282</strain>
    </source>
</reference>
<proteinExistence type="predicted"/>
<dbReference type="AlphaFoldDB" id="A0A127QJS2"/>